<name>A0A2G8S3I1_9APHY</name>
<dbReference type="STRING" id="1077348.A0A2G8S3I1"/>
<dbReference type="Proteomes" id="UP000230002">
    <property type="component" value="Unassembled WGS sequence"/>
</dbReference>
<dbReference type="OrthoDB" id="2246127at2759"/>
<dbReference type="PANTHER" id="PTHR31912:SF34">
    <property type="entry name" value="NOTOCHORD-RELATED PROTEIN"/>
    <property type="match status" value="1"/>
</dbReference>
<feature type="compositionally biased region" description="Acidic residues" evidence="1">
    <location>
        <begin position="162"/>
        <end position="187"/>
    </location>
</feature>
<reference evidence="2 3" key="1">
    <citation type="journal article" date="2015" name="Sci. Rep.">
        <title>Chromosome-level genome map provides insights into diverse defense mechanisms in the medicinal fungus Ganoderma sinense.</title>
        <authorList>
            <person name="Zhu Y."/>
            <person name="Xu J."/>
            <person name="Sun C."/>
            <person name="Zhou S."/>
            <person name="Xu H."/>
            <person name="Nelson D.R."/>
            <person name="Qian J."/>
            <person name="Song J."/>
            <person name="Luo H."/>
            <person name="Xiang L."/>
            <person name="Li Y."/>
            <person name="Xu Z."/>
            <person name="Ji A."/>
            <person name="Wang L."/>
            <person name="Lu S."/>
            <person name="Hayward A."/>
            <person name="Sun W."/>
            <person name="Li X."/>
            <person name="Schwartz D.C."/>
            <person name="Wang Y."/>
            <person name="Chen S."/>
        </authorList>
    </citation>
    <scope>NUCLEOTIDE SEQUENCE [LARGE SCALE GENOMIC DNA]</scope>
    <source>
        <strain evidence="2 3">ZZ0214-1</strain>
    </source>
</reference>
<evidence type="ECO:0000313" key="2">
    <source>
        <dbReference type="EMBL" id="PIL28321.1"/>
    </source>
</evidence>
<dbReference type="AlphaFoldDB" id="A0A2G8S3I1"/>
<feature type="region of interest" description="Disordered" evidence="1">
    <location>
        <begin position="610"/>
        <end position="662"/>
    </location>
</feature>
<protein>
    <submittedName>
        <fullName evidence="2">Uncharacterized protein</fullName>
    </submittedName>
</protein>
<dbReference type="PANTHER" id="PTHR31912">
    <property type="entry name" value="IP13529P"/>
    <property type="match status" value="1"/>
</dbReference>
<feature type="compositionally biased region" description="Polar residues" evidence="1">
    <location>
        <begin position="615"/>
        <end position="629"/>
    </location>
</feature>
<dbReference type="EMBL" id="AYKW01000025">
    <property type="protein sequence ID" value="PIL28321.1"/>
    <property type="molecule type" value="Genomic_DNA"/>
</dbReference>
<comment type="caution">
    <text evidence="2">The sequence shown here is derived from an EMBL/GenBank/DDBJ whole genome shotgun (WGS) entry which is preliminary data.</text>
</comment>
<proteinExistence type="predicted"/>
<organism evidence="2 3">
    <name type="scientific">Ganoderma sinense ZZ0214-1</name>
    <dbReference type="NCBI Taxonomy" id="1077348"/>
    <lineage>
        <taxon>Eukaryota</taxon>
        <taxon>Fungi</taxon>
        <taxon>Dikarya</taxon>
        <taxon>Basidiomycota</taxon>
        <taxon>Agaricomycotina</taxon>
        <taxon>Agaricomycetes</taxon>
        <taxon>Polyporales</taxon>
        <taxon>Polyporaceae</taxon>
        <taxon>Ganoderma</taxon>
    </lineage>
</organism>
<gene>
    <name evidence="2" type="ORF">GSI_09610</name>
</gene>
<evidence type="ECO:0000256" key="1">
    <source>
        <dbReference type="SAM" id="MobiDB-lite"/>
    </source>
</evidence>
<evidence type="ECO:0000313" key="3">
    <source>
        <dbReference type="Proteomes" id="UP000230002"/>
    </source>
</evidence>
<keyword evidence="3" id="KW-1185">Reference proteome</keyword>
<feature type="region of interest" description="Disordered" evidence="1">
    <location>
        <begin position="105"/>
        <end position="128"/>
    </location>
</feature>
<sequence length="779" mass="87861">MAPPSSPSENADFWWVLVPDVLDRAGKPRYRCTVCNDHKTHEKKYKTTHERTVTHQGMLEAHRFRIEHPGEDDSALHAAHEAQRALIDDAALQLLRSLLGGASMDSEGVSGDSPASAPAPGPGPARIDWGLLEAGTEAAVDYPLDREVIHTVAQDLYRMYSEEDNQDDGDLSEDDGTLEREDGDVEEGPPVPEPTVYVNDGVELPTAPRKRTMPEDDARRRRHWFPWHDKISCTLDVLMHLPRSVFSQRQLDLFLWLLRVNGVEDVPSVRSMLGLNAALQRACGVDTIPYKGALGHNYHVNALDQILAQEMANPRVRPYLHFYPEDTGGRYLAEARQGRRWLEEVADDVLTPMLRLGAQDFYIHEPALLRDGRVCMPVRWFNRVEGGKRVWYAKCWGMEPVVRETESGWRVIQQPFEIATDNLLKTFSEWCRDAELYAFPHPTHVWGKSIYPILKRIEKWTLNDPALGNPWRARSNGHRVLAVPLWMYCDDTSGNLSKKWNKHNSILFTLAGLPREHTQKEYNIHFLTTSNLAPPLEMMDGVIEQLENAQQTGIWAWDAQQQEAVLVVPFVLALLGDNPMQSEFACHMGMHAKFFCRNCWVKGHDASEAEKNHGARSSHQGDDTLSQVSDESEDLNPALEGESGESETESVGGRSRRRKAVESMAEMMTRVKAFVTRAKPRSKDETASKLRSYFETASVPGGKTSVAKERTASGIKDTFQLVFLEKLFVAVKNKRGFDAKQAAITAAIAELPRHTTNPIWRIKGMGCAILLLRFSMSFS</sequence>
<feature type="region of interest" description="Disordered" evidence="1">
    <location>
        <begin position="160"/>
        <end position="215"/>
    </location>
</feature>
<accession>A0A2G8S3I1</accession>